<feature type="domain" description="ABC3 transporter permease C-terminal" evidence="8">
    <location>
        <begin position="390"/>
        <end position="486"/>
    </location>
</feature>
<gene>
    <name evidence="9" type="ORF">J2Z35_002473</name>
</gene>
<evidence type="ECO:0000313" key="9">
    <source>
        <dbReference type="EMBL" id="MBP2028643.1"/>
    </source>
</evidence>
<dbReference type="InterPro" id="IPR052536">
    <property type="entry name" value="ABC-4_Integral_Memb_Prot"/>
</dbReference>
<keyword evidence="10" id="KW-1185">Reference proteome</keyword>
<keyword evidence="3 7" id="KW-0812">Transmembrane</keyword>
<feature type="transmembrane region" description="Helical" evidence="7">
    <location>
        <begin position="151"/>
        <end position="175"/>
    </location>
</feature>
<keyword evidence="4 7" id="KW-1133">Transmembrane helix</keyword>
<evidence type="ECO:0000256" key="3">
    <source>
        <dbReference type="ARBA" id="ARBA00022692"/>
    </source>
</evidence>
<dbReference type="Proteomes" id="UP001314903">
    <property type="component" value="Unassembled WGS sequence"/>
</dbReference>
<keyword evidence="2" id="KW-1003">Cell membrane</keyword>
<keyword evidence="6" id="KW-0175">Coiled coil</keyword>
<dbReference type="RefSeq" id="WP_209661705.1">
    <property type="nucleotide sequence ID" value="NZ_JAGGLI010000035.1"/>
</dbReference>
<organism evidence="9 10">
    <name type="scientific">Acetoanaerobium pronyense</name>
    <dbReference type="NCBI Taxonomy" id="1482736"/>
    <lineage>
        <taxon>Bacteria</taxon>
        <taxon>Bacillati</taxon>
        <taxon>Bacillota</taxon>
        <taxon>Clostridia</taxon>
        <taxon>Peptostreptococcales</taxon>
        <taxon>Filifactoraceae</taxon>
        <taxon>Acetoanaerobium</taxon>
    </lineage>
</organism>
<dbReference type="Pfam" id="PF02687">
    <property type="entry name" value="FtsX"/>
    <property type="match status" value="2"/>
</dbReference>
<feature type="transmembrane region" description="Helical" evidence="7">
    <location>
        <begin position="439"/>
        <end position="460"/>
    </location>
</feature>
<feature type="coiled-coil region" evidence="6">
    <location>
        <begin position="330"/>
        <end position="357"/>
    </location>
</feature>
<keyword evidence="5 7" id="KW-0472">Membrane</keyword>
<evidence type="ECO:0000256" key="2">
    <source>
        <dbReference type="ARBA" id="ARBA00022475"/>
    </source>
</evidence>
<evidence type="ECO:0000256" key="5">
    <source>
        <dbReference type="ARBA" id="ARBA00023136"/>
    </source>
</evidence>
<accession>A0ABS4KLJ5</accession>
<dbReference type="InterPro" id="IPR003838">
    <property type="entry name" value="ABC3_permease_C"/>
</dbReference>
<feature type="transmembrane region" description="Helical" evidence="7">
    <location>
        <begin position="20"/>
        <end position="37"/>
    </location>
</feature>
<comment type="subcellular location">
    <subcellularLocation>
        <location evidence="1">Cell membrane</location>
        <topology evidence="1">Multi-pass membrane protein</topology>
    </subcellularLocation>
</comment>
<evidence type="ECO:0000256" key="1">
    <source>
        <dbReference type="ARBA" id="ARBA00004651"/>
    </source>
</evidence>
<evidence type="ECO:0000256" key="6">
    <source>
        <dbReference type="SAM" id="Coils"/>
    </source>
</evidence>
<dbReference type="EMBL" id="JAGGLI010000035">
    <property type="protein sequence ID" value="MBP2028643.1"/>
    <property type="molecule type" value="Genomic_DNA"/>
</dbReference>
<sequence length="509" mass="58526">MYFKLAIKNVRKSFKDYSVYFLTLTLAVCIFYSFNSIESQNALIELKSSNSQSISNLVKIISVISVFVSIILGSLILYASNFLIKKRKKELGIYMILGMGKRKISKILLTETLIVGILSLASGLVLGFGVSQGLSMFTLKLFDLSSNDYQFSISVFAIFKTIVYFAVMFLLVMFFNVGIVSKYKVEELLNRYNFNITRDEEYISYDIYETDLIIKDFLENQENIFNNRKIDFIKKSDYNKIMRFKKEEVVEMKSDEILILSSNNQLIRAIEQRINENNQVVFKEKSYTVKNDEVISKNLENDFIFTNFLTVVIEDSFLDNHKITKSVLNVNYLSENREELNKKYNELQRNVFENTDKEKDFLNIVGITKDGEYQNSKGLTTIILFVGMYIGIIFLITSMAVLAIQQLSEASDSIDRYTALRKIGASEKMIEKTIFIQTFIYFTLPIVLAFSHSIVGIKVVDSFLSAFQESDIQFSALSTAAIFLVVYGGYFYLTFTGYKNVVQNRDFSG</sequence>
<dbReference type="PANTHER" id="PTHR46795:SF3">
    <property type="entry name" value="ABC TRANSPORTER PERMEASE"/>
    <property type="match status" value="1"/>
</dbReference>
<feature type="transmembrane region" description="Helical" evidence="7">
    <location>
        <begin position="382"/>
        <end position="404"/>
    </location>
</feature>
<protein>
    <submittedName>
        <fullName evidence="9">ABC-type antimicrobial peptide transport system permease subunit</fullName>
    </submittedName>
</protein>
<name>A0ABS4KLJ5_9FIRM</name>
<feature type="transmembrane region" description="Helical" evidence="7">
    <location>
        <begin position="57"/>
        <end position="79"/>
    </location>
</feature>
<feature type="domain" description="ABC3 transporter permease C-terminal" evidence="8">
    <location>
        <begin position="63"/>
        <end position="175"/>
    </location>
</feature>
<comment type="caution">
    <text evidence="9">The sequence shown here is derived from an EMBL/GenBank/DDBJ whole genome shotgun (WGS) entry which is preliminary data.</text>
</comment>
<evidence type="ECO:0000259" key="8">
    <source>
        <dbReference type="Pfam" id="PF02687"/>
    </source>
</evidence>
<dbReference type="PANTHER" id="PTHR46795">
    <property type="entry name" value="ABC TRANSPORTER PERMEASE-RELATED-RELATED"/>
    <property type="match status" value="1"/>
</dbReference>
<evidence type="ECO:0000313" key="10">
    <source>
        <dbReference type="Proteomes" id="UP001314903"/>
    </source>
</evidence>
<proteinExistence type="predicted"/>
<evidence type="ECO:0000256" key="7">
    <source>
        <dbReference type="SAM" id="Phobius"/>
    </source>
</evidence>
<feature type="transmembrane region" description="Helical" evidence="7">
    <location>
        <begin position="107"/>
        <end position="131"/>
    </location>
</feature>
<evidence type="ECO:0000256" key="4">
    <source>
        <dbReference type="ARBA" id="ARBA00022989"/>
    </source>
</evidence>
<feature type="transmembrane region" description="Helical" evidence="7">
    <location>
        <begin position="472"/>
        <end position="493"/>
    </location>
</feature>
<reference evidence="9 10" key="1">
    <citation type="submission" date="2021-03" db="EMBL/GenBank/DDBJ databases">
        <title>Genomic Encyclopedia of Type Strains, Phase IV (KMG-IV): sequencing the most valuable type-strain genomes for metagenomic binning, comparative biology and taxonomic classification.</title>
        <authorList>
            <person name="Goeker M."/>
        </authorList>
    </citation>
    <scope>NUCLEOTIDE SEQUENCE [LARGE SCALE GENOMIC DNA]</scope>
    <source>
        <strain evidence="9 10">DSM 27512</strain>
    </source>
</reference>